<dbReference type="Pfam" id="PF22936">
    <property type="entry name" value="Pol_BBD"/>
    <property type="match status" value="1"/>
</dbReference>
<reference evidence="4" key="2">
    <citation type="submission" date="2022-01" db="EMBL/GenBank/DDBJ databases">
        <authorList>
            <person name="Yamashiro T."/>
            <person name="Shiraishi A."/>
            <person name="Satake H."/>
            <person name="Nakayama K."/>
        </authorList>
    </citation>
    <scope>NUCLEOTIDE SEQUENCE</scope>
</reference>
<feature type="compositionally biased region" description="Low complexity" evidence="1">
    <location>
        <begin position="385"/>
        <end position="401"/>
    </location>
</feature>
<accession>A0ABQ5H8C9</accession>
<gene>
    <name evidence="4" type="ORF">Tco_1058448</name>
</gene>
<comment type="caution">
    <text evidence="4">The sequence shown here is derived from an EMBL/GenBank/DDBJ whole genome shotgun (WGS) entry which is preliminary data.</text>
</comment>
<evidence type="ECO:0000256" key="1">
    <source>
        <dbReference type="SAM" id="MobiDB-lite"/>
    </source>
</evidence>
<protein>
    <submittedName>
        <fullName evidence="4">Retrovirus-related pol polyprotein from transposon TNT 1-94</fullName>
    </submittedName>
</protein>
<evidence type="ECO:0000313" key="4">
    <source>
        <dbReference type="EMBL" id="GJT84106.1"/>
    </source>
</evidence>
<dbReference type="Proteomes" id="UP001151760">
    <property type="component" value="Unassembled WGS sequence"/>
</dbReference>
<evidence type="ECO:0000313" key="5">
    <source>
        <dbReference type="Proteomes" id="UP001151760"/>
    </source>
</evidence>
<organism evidence="4 5">
    <name type="scientific">Tanacetum coccineum</name>
    <dbReference type="NCBI Taxonomy" id="301880"/>
    <lineage>
        <taxon>Eukaryota</taxon>
        <taxon>Viridiplantae</taxon>
        <taxon>Streptophyta</taxon>
        <taxon>Embryophyta</taxon>
        <taxon>Tracheophyta</taxon>
        <taxon>Spermatophyta</taxon>
        <taxon>Magnoliopsida</taxon>
        <taxon>eudicotyledons</taxon>
        <taxon>Gunneridae</taxon>
        <taxon>Pentapetalae</taxon>
        <taxon>asterids</taxon>
        <taxon>campanulids</taxon>
        <taxon>Asterales</taxon>
        <taxon>Asteraceae</taxon>
        <taxon>Asteroideae</taxon>
        <taxon>Anthemideae</taxon>
        <taxon>Anthemidinae</taxon>
        <taxon>Tanacetum</taxon>
    </lineage>
</organism>
<name>A0ABQ5H8C9_9ASTR</name>
<evidence type="ECO:0000259" key="3">
    <source>
        <dbReference type="Pfam" id="PF22936"/>
    </source>
</evidence>
<reference evidence="4" key="1">
    <citation type="journal article" date="2022" name="Int. J. Mol. Sci.">
        <title>Draft Genome of Tanacetum Coccineum: Genomic Comparison of Closely Related Tanacetum-Family Plants.</title>
        <authorList>
            <person name="Yamashiro T."/>
            <person name="Shiraishi A."/>
            <person name="Nakayama K."/>
            <person name="Satake H."/>
        </authorList>
    </citation>
    <scope>NUCLEOTIDE SEQUENCE</scope>
</reference>
<keyword evidence="5" id="KW-1185">Reference proteome</keyword>
<feature type="domain" description="Retrovirus-related Pol polyprotein from transposon TNT 1-94-like beta-barrel" evidence="3">
    <location>
        <begin position="139"/>
        <end position="211"/>
    </location>
</feature>
<evidence type="ECO:0000259" key="2">
    <source>
        <dbReference type="Pfam" id="PF13976"/>
    </source>
</evidence>
<sequence length="436" mass="48192">MVGGNGGNQFRQYAEQNSKNQIGYNAGQIAGNQNRYNAVKTVDNHVGQNAVHNLGIQIVGNQNGLIVVLGIANQNANQIRNGNVVAARAEGDIDEIKEVNANYFLMANLQQASTSGTQTDKAPVYDSDRSVVVIQICLWCVNSGCSKHMTGNLKLLINFVWKFMRTVLFGNDYVAIILGYGDLQWGYILIARIYYVEGLGHNLFLVEQFCDSDLDVAFKRNTCFNNLHEMASTSPICLMARATSTKSWLWHQRLSHLNFDTINNLAKNDLVTGLPKFKYTKEHLCPFCEQRKSKTSPHKPKPVPNSKQSLHLLHFNAFTSRHFSDIELCDVIGTIVSISDAIPFNTFGVDKIRRTIILEDDVVDDMPLLSNAKSFKFNTTNTIPFNINETPKSTNGSSKGNGSNGDGEGNSKAIKSDGGDSGSGKHTIIDLDDYDE</sequence>
<dbReference type="Pfam" id="PF13976">
    <property type="entry name" value="gag_pre-integrs"/>
    <property type="match status" value="1"/>
</dbReference>
<dbReference type="EMBL" id="BQNB010019325">
    <property type="protein sequence ID" value="GJT84106.1"/>
    <property type="molecule type" value="Genomic_DNA"/>
</dbReference>
<dbReference type="InterPro" id="IPR054722">
    <property type="entry name" value="PolX-like_BBD"/>
</dbReference>
<feature type="region of interest" description="Disordered" evidence="1">
    <location>
        <begin position="385"/>
        <end position="436"/>
    </location>
</feature>
<dbReference type="InterPro" id="IPR025724">
    <property type="entry name" value="GAG-pre-integrase_dom"/>
</dbReference>
<proteinExistence type="predicted"/>
<feature type="domain" description="GAG-pre-integrase" evidence="2">
    <location>
        <begin position="233"/>
        <end position="293"/>
    </location>
</feature>